<organism evidence="2 3">
    <name type="scientific">Portunus trituberculatus</name>
    <name type="common">Swimming crab</name>
    <name type="synonym">Neptunus trituberculatus</name>
    <dbReference type="NCBI Taxonomy" id="210409"/>
    <lineage>
        <taxon>Eukaryota</taxon>
        <taxon>Metazoa</taxon>
        <taxon>Ecdysozoa</taxon>
        <taxon>Arthropoda</taxon>
        <taxon>Crustacea</taxon>
        <taxon>Multicrustacea</taxon>
        <taxon>Malacostraca</taxon>
        <taxon>Eumalacostraca</taxon>
        <taxon>Eucarida</taxon>
        <taxon>Decapoda</taxon>
        <taxon>Pleocyemata</taxon>
        <taxon>Brachyura</taxon>
        <taxon>Eubrachyura</taxon>
        <taxon>Portunoidea</taxon>
        <taxon>Portunidae</taxon>
        <taxon>Portuninae</taxon>
        <taxon>Portunus</taxon>
    </lineage>
</organism>
<comment type="caution">
    <text evidence="2">The sequence shown here is derived from an EMBL/GenBank/DDBJ whole genome shotgun (WGS) entry which is preliminary data.</text>
</comment>
<sequence length="107" mass="12015">MSEGSSDPSVTLPSKATQGQEEWRVVSASAKRRKVFRAPDRMEKMNSFSVLELGEGKSAEENDLCKVRSEELFRKFKEALAKIKNWGAPLWYAVCCRGGDWEVNGCP</sequence>
<feature type="region of interest" description="Disordered" evidence="1">
    <location>
        <begin position="1"/>
        <end position="23"/>
    </location>
</feature>
<reference evidence="2 3" key="1">
    <citation type="submission" date="2019-05" db="EMBL/GenBank/DDBJ databases">
        <title>Another draft genome of Portunus trituberculatus and its Hox gene families provides insights of decapod evolution.</title>
        <authorList>
            <person name="Jeong J.-H."/>
            <person name="Song I."/>
            <person name="Kim S."/>
            <person name="Choi T."/>
            <person name="Kim D."/>
            <person name="Ryu S."/>
            <person name="Kim W."/>
        </authorList>
    </citation>
    <scope>NUCLEOTIDE SEQUENCE [LARGE SCALE GENOMIC DNA]</scope>
    <source>
        <tissue evidence="2">Muscle</tissue>
    </source>
</reference>
<dbReference type="Proteomes" id="UP000324222">
    <property type="component" value="Unassembled WGS sequence"/>
</dbReference>
<proteinExistence type="predicted"/>
<protein>
    <submittedName>
        <fullName evidence="2">Uncharacterized protein</fullName>
    </submittedName>
</protein>
<dbReference type="EMBL" id="VSRR010006691">
    <property type="protein sequence ID" value="MPC45365.1"/>
    <property type="molecule type" value="Genomic_DNA"/>
</dbReference>
<evidence type="ECO:0000313" key="3">
    <source>
        <dbReference type="Proteomes" id="UP000324222"/>
    </source>
</evidence>
<keyword evidence="3" id="KW-1185">Reference proteome</keyword>
<gene>
    <name evidence="2" type="ORF">E2C01_039063</name>
</gene>
<feature type="compositionally biased region" description="Polar residues" evidence="1">
    <location>
        <begin position="1"/>
        <end position="20"/>
    </location>
</feature>
<dbReference type="AlphaFoldDB" id="A0A5B7FIM4"/>
<name>A0A5B7FIM4_PORTR</name>
<evidence type="ECO:0000313" key="2">
    <source>
        <dbReference type="EMBL" id="MPC45365.1"/>
    </source>
</evidence>
<evidence type="ECO:0000256" key="1">
    <source>
        <dbReference type="SAM" id="MobiDB-lite"/>
    </source>
</evidence>
<accession>A0A5B7FIM4</accession>